<accession>A0A521G2Q9</accession>
<keyword evidence="1" id="KW-1133">Transmembrane helix</keyword>
<proteinExistence type="predicted"/>
<dbReference type="Proteomes" id="UP000316238">
    <property type="component" value="Unassembled WGS sequence"/>
</dbReference>
<keyword evidence="3" id="KW-1185">Reference proteome</keyword>
<gene>
    <name evidence="2" type="ORF">CDV28_10845</name>
</gene>
<comment type="caution">
    <text evidence="2">The sequence shown here is derived from an EMBL/GenBank/DDBJ whole genome shotgun (WGS) entry which is preliminary data.</text>
</comment>
<keyword evidence="1" id="KW-0472">Membrane</keyword>
<organism evidence="2 3">
    <name type="scientific">Candidatus Electronema aureum</name>
    <dbReference type="NCBI Taxonomy" id="2005002"/>
    <lineage>
        <taxon>Bacteria</taxon>
        <taxon>Pseudomonadati</taxon>
        <taxon>Thermodesulfobacteriota</taxon>
        <taxon>Desulfobulbia</taxon>
        <taxon>Desulfobulbales</taxon>
        <taxon>Desulfobulbaceae</taxon>
        <taxon>Candidatus Electronema</taxon>
    </lineage>
</organism>
<keyword evidence="1" id="KW-0812">Transmembrane</keyword>
<evidence type="ECO:0000256" key="1">
    <source>
        <dbReference type="SAM" id="Phobius"/>
    </source>
</evidence>
<dbReference type="EMBL" id="NQJD01000008">
    <property type="protein sequence ID" value="TAA75306.1"/>
    <property type="molecule type" value="Genomic_DNA"/>
</dbReference>
<feature type="transmembrane region" description="Helical" evidence="1">
    <location>
        <begin position="12"/>
        <end position="34"/>
    </location>
</feature>
<evidence type="ECO:0000313" key="3">
    <source>
        <dbReference type="Proteomes" id="UP000316238"/>
    </source>
</evidence>
<sequence>MTIFSNLDMQLTILILLVGVAALLFWLISFPQYILFELTDKGTAGGVKISKRKRRVHFFKELPLFSAAKCRACCGKKSENDFSPA</sequence>
<protein>
    <submittedName>
        <fullName evidence="2">Uncharacterized protein</fullName>
    </submittedName>
</protein>
<reference evidence="2" key="1">
    <citation type="submission" date="2017-07" db="EMBL/GenBank/DDBJ databases">
        <title>The cable genome - Insights into the physiology and evolution of filamentous bacteria capable of sulfide oxidation via long distance electron transfer.</title>
        <authorList>
            <person name="Thorup C."/>
            <person name="Bjerg J.T."/>
            <person name="Schreiber L."/>
            <person name="Nielsen L.P."/>
            <person name="Kjeldsen K.U."/>
            <person name="Boesen T."/>
            <person name="Boggild A."/>
            <person name="Meysman F."/>
            <person name="Geelhoed J."/>
            <person name="Schramm A."/>
        </authorList>
    </citation>
    <scope>NUCLEOTIDE SEQUENCE [LARGE SCALE GENOMIC DNA]</scope>
    <source>
        <strain evidence="2">GS</strain>
    </source>
</reference>
<name>A0A521G2Q9_9BACT</name>
<dbReference type="AlphaFoldDB" id="A0A521G2Q9"/>
<evidence type="ECO:0000313" key="2">
    <source>
        <dbReference type="EMBL" id="TAA75306.1"/>
    </source>
</evidence>